<evidence type="ECO:0000313" key="2">
    <source>
        <dbReference type="EMBL" id="KAE8997035.1"/>
    </source>
</evidence>
<evidence type="ECO:0000313" key="17">
    <source>
        <dbReference type="Proteomes" id="UP000460718"/>
    </source>
</evidence>
<evidence type="ECO:0000313" key="20">
    <source>
        <dbReference type="Proteomes" id="UP000488956"/>
    </source>
</evidence>
<dbReference type="EMBL" id="QXGE01001058">
    <property type="protein sequence ID" value="KAE9298539.1"/>
    <property type="molecule type" value="Genomic_DNA"/>
</dbReference>
<dbReference type="Proteomes" id="UP000476176">
    <property type="component" value="Unassembled WGS sequence"/>
</dbReference>
<evidence type="ECO:0000313" key="9">
    <source>
        <dbReference type="EMBL" id="KAE9298539.1"/>
    </source>
</evidence>
<dbReference type="Proteomes" id="UP000433483">
    <property type="component" value="Unassembled WGS sequence"/>
</dbReference>
<dbReference type="AlphaFoldDB" id="A0A6A3RGW2"/>
<evidence type="ECO:0000313" key="3">
    <source>
        <dbReference type="EMBL" id="KAE9096595.1"/>
    </source>
</evidence>
<proteinExistence type="predicted"/>
<name>A0A6A3RGW2_9STRA</name>
<dbReference type="Proteomes" id="UP000488956">
    <property type="component" value="Unassembled WGS sequence"/>
</dbReference>
<dbReference type="Proteomes" id="UP000437068">
    <property type="component" value="Unassembled WGS sequence"/>
</dbReference>
<evidence type="ECO:0000313" key="10">
    <source>
        <dbReference type="EMBL" id="KAE9328215.1"/>
    </source>
</evidence>
<gene>
    <name evidence="9" type="ORF">PF001_g15885</name>
    <name evidence="8" type="ORF">PF002_g17954</name>
    <name evidence="7" type="ORF">PF004_g15873</name>
    <name evidence="6" type="ORF">PF005_g16353</name>
    <name evidence="5" type="ORF">PF006_g15709</name>
    <name evidence="4" type="ORF">PF007_g16843</name>
    <name evidence="10" type="ORF">PF008_g16225</name>
    <name evidence="1" type="ORF">PF009_g17773</name>
    <name evidence="3" type="ORF">PF010_g16284</name>
    <name evidence="2" type="ORF">PF011_g15660</name>
</gene>
<dbReference type="Proteomes" id="UP000486351">
    <property type="component" value="Unassembled WGS sequence"/>
</dbReference>
<dbReference type="EMBL" id="QXGD01001147">
    <property type="protein sequence ID" value="KAE9213469.1"/>
    <property type="molecule type" value="Genomic_DNA"/>
</dbReference>
<evidence type="ECO:0000313" key="4">
    <source>
        <dbReference type="EMBL" id="KAE9096839.1"/>
    </source>
</evidence>
<accession>A0A6A3RGW2</accession>
<evidence type="ECO:0000313" key="16">
    <source>
        <dbReference type="Proteomes" id="UP000441208"/>
    </source>
</evidence>
<dbReference type="EMBL" id="QXFX01001106">
    <property type="protein sequence ID" value="KAE9096595.1"/>
    <property type="molecule type" value="Genomic_DNA"/>
</dbReference>
<evidence type="ECO:0000313" key="18">
    <source>
        <dbReference type="Proteomes" id="UP000476176"/>
    </source>
</evidence>
<evidence type="ECO:0000313" key="1">
    <source>
        <dbReference type="EMBL" id="KAE8932190.1"/>
    </source>
</evidence>
<keyword evidence="12" id="KW-1185">Reference proteome</keyword>
<organism evidence="4 16">
    <name type="scientific">Phytophthora fragariae</name>
    <dbReference type="NCBI Taxonomy" id="53985"/>
    <lineage>
        <taxon>Eukaryota</taxon>
        <taxon>Sar</taxon>
        <taxon>Stramenopiles</taxon>
        <taxon>Oomycota</taxon>
        <taxon>Peronosporomycetes</taxon>
        <taxon>Peronosporales</taxon>
        <taxon>Peronosporaceae</taxon>
        <taxon>Phytophthora</taxon>
    </lineage>
</organism>
<evidence type="ECO:0000313" key="12">
    <source>
        <dbReference type="Proteomes" id="UP000433483"/>
    </source>
</evidence>
<evidence type="ECO:0000313" key="6">
    <source>
        <dbReference type="EMBL" id="KAE9197846.1"/>
    </source>
</evidence>
<dbReference type="Proteomes" id="UP000429523">
    <property type="component" value="Unassembled WGS sequence"/>
</dbReference>
<evidence type="ECO:0000313" key="19">
    <source>
        <dbReference type="Proteomes" id="UP000486351"/>
    </source>
</evidence>
<evidence type="ECO:0000313" key="7">
    <source>
        <dbReference type="EMBL" id="KAE9211591.1"/>
    </source>
</evidence>
<evidence type="ECO:0000313" key="11">
    <source>
        <dbReference type="Proteomes" id="UP000429523"/>
    </source>
</evidence>
<evidence type="ECO:0000313" key="8">
    <source>
        <dbReference type="EMBL" id="KAE9213469.1"/>
    </source>
</evidence>
<dbReference type="EMBL" id="QXGA01001049">
    <property type="protein sequence ID" value="KAE9130686.1"/>
    <property type="molecule type" value="Genomic_DNA"/>
</dbReference>
<dbReference type="Proteomes" id="UP000441208">
    <property type="component" value="Unassembled WGS sequence"/>
</dbReference>
<comment type="caution">
    <text evidence="4">The sequence shown here is derived from an EMBL/GenBank/DDBJ whole genome shotgun (WGS) entry which is preliminary data.</text>
</comment>
<dbReference type="EMBL" id="QXFW01001074">
    <property type="protein sequence ID" value="KAE8997035.1"/>
    <property type="molecule type" value="Genomic_DNA"/>
</dbReference>
<dbReference type="EMBL" id="QXFY01001102">
    <property type="protein sequence ID" value="KAE9328215.1"/>
    <property type="molecule type" value="Genomic_DNA"/>
</dbReference>
<protein>
    <submittedName>
        <fullName evidence="4">Uncharacterized protein</fullName>
    </submittedName>
</protein>
<dbReference type="EMBL" id="QXGC01001089">
    <property type="protein sequence ID" value="KAE9211591.1"/>
    <property type="molecule type" value="Genomic_DNA"/>
</dbReference>
<evidence type="ECO:0000313" key="15">
    <source>
        <dbReference type="Proteomes" id="UP000440732"/>
    </source>
</evidence>
<dbReference type="Proteomes" id="UP000440367">
    <property type="component" value="Unassembled WGS sequence"/>
</dbReference>
<sequence>MATRAAASGSVRCRAAAAAAAAVSATTAAARIPIRASLLCGRPGERPARASPTLLRSRSCSRLQTSARLSGCTPFQLSDIIPAASEPDSDQQTRIFLAAVLTLRSARSS</sequence>
<reference evidence="11 12" key="1">
    <citation type="submission" date="2018-08" db="EMBL/GenBank/DDBJ databases">
        <title>Genomic investigation of the strawberry pathogen Phytophthora fragariae indicates pathogenicity is determined by transcriptional variation in three key races.</title>
        <authorList>
            <person name="Adams T.M."/>
            <person name="Armitage A.D."/>
            <person name="Sobczyk M.K."/>
            <person name="Bates H.J."/>
            <person name="Dunwell J.M."/>
            <person name="Nellist C.F."/>
            <person name="Harrison R.J."/>
        </authorList>
    </citation>
    <scope>NUCLEOTIDE SEQUENCE [LARGE SCALE GENOMIC DNA]</scope>
    <source>
        <strain evidence="9 13">A4</strain>
        <strain evidence="8 14">BC-1</strain>
        <strain evidence="7 18">BC-23</strain>
        <strain evidence="6 12">NOV-27</strain>
        <strain evidence="5 15">NOV-5</strain>
        <strain evidence="4 16">NOV-71</strain>
        <strain evidence="10 19">NOV-77</strain>
        <strain evidence="1 11">NOV-9</strain>
        <strain evidence="3 20">ONT-3</strain>
        <strain evidence="2 17">SCRP245</strain>
    </source>
</reference>
<dbReference type="EMBL" id="QXFZ01001105">
    <property type="protein sequence ID" value="KAE9096839.1"/>
    <property type="molecule type" value="Genomic_DNA"/>
</dbReference>
<dbReference type="EMBL" id="QXGF01001147">
    <property type="protein sequence ID" value="KAE8932190.1"/>
    <property type="molecule type" value="Genomic_DNA"/>
</dbReference>
<evidence type="ECO:0000313" key="13">
    <source>
        <dbReference type="Proteomes" id="UP000437068"/>
    </source>
</evidence>
<dbReference type="EMBL" id="QXGB01001064">
    <property type="protein sequence ID" value="KAE9197846.1"/>
    <property type="molecule type" value="Genomic_DNA"/>
</dbReference>
<dbReference type="Proteomes" id="UP000440732">
    <property type="component" value="Unassembled WGS sequence"/>
</dbReference>
<evidence type="ECO:0000313" key="14">
    <source>
        <dbReference type="Proteomes" id="UP000440367"/>
    </source>
</evidence>
<dbReference type="Proteomes" id="UP000460718">
    <property type="component" value="Unassembled WGS sequence"/>
</dbReference>
<evidence type="ECO:0000313" key="5">
    <source>
        <dbReference type="EMBL" id="KAE9130686.1"/>
    </source>
</evidence>